<dbReference type="InterPro" id="IPR016135">
    <property type="entry name" value="UBQ-conjugating_enzyme/RWD"/>
</dbReference>
<reference evidence="2" key="1">
    <citation type="submission" date="2023-03" db="EMBL/GenBank/DDBJ databases">
        <title>Massive genome expansion in bonnet fungi (Mycena s.s.) driven by repeated elements and novel gene families across ecological guilds.</title>
        <authorList>
            <consortium name="Lawrence Berkeley National Laboratory"/>
            <person name="Harder C.B."/>
            <person name="Miyauchi S."/>
            <person name="Viragh M."/>
            <person name="Kuo A."/>
            <person name="Thoen E."/>
            <person name="Andreopoulos B."/>
            <person name="Lu D."/>
            <person name="Skrede I."/>
            <person name="Drula E."/>
            <person name="Henrissat B."/>
            <person name="Morin E."/>
            <person name="Kohler A."/>
            <person name="Barry K."/>
            <person name="LaButti K."/>
            <person name="Morin E."/>
            <person name="Salamov A."/>
            <person name="Lipzen A."/>
            <person name="Mereny Z."/>
            <person name="Hegedus B."/>
            <person name="Baldrian P."/>
            <person name="Stursova M."/>
            <person name="Weitz H."/>
            <person name="Taylor A."/>
            <person name="Grigoriev I.V."/>
            <person name="Nagy L.G."/>
            <person name="Martin F."/>
            <person name="Kauserud H."/>
        </authorList>
    </citation>
    <scope>NUCLEOTIDE SEQUENCE</scope>
    <source>
        <strain evidence="2">CBHHK002</strain>
    </source>
</reference>
<evidence type="ECO:0000259" key="1">
    <source>
        <dbReference type="PROSITE" id="PS50127"/>
    </source>
</evidence>
<sequence length="151" mass="17084">MSSPVSRFWHQSTPVQLEDACSRFETSLGARTPWEGGVYSLDVIFSPGFAEYVVPKPRFIRPLFHPNASPSGTWSYSGDPGVKMNYVYGDTWVKTKYDGPERFAKLLQTVQNTIHEPNLHDPAQGEAYLAAKYDFFPLPIDAKFDTTVFQK</sequence>
<protein>
    <recommendedName>
        <fullName evidence="1">UBC core domain-containing protein</fullName>
    </recommendedName>
</protein>
<evidence type="ECO:0000313" key="3">
    <source>
        <dbReference type="Proteomes" id="UP001218218"/>
    </source>
</evidence>
<dbReference type="InterPro" id="IPR000608">
    <property type="entry name" value="UBC"/>
</dbReference>
<evidence type="ECO:0000313" key="2">
    <source>
        <dbReference type="EMBL" id="KAJ7359303.1"/>
    </source>
</evidence>
<dbReference type="PROSITE" id="PS50127">
    <property type="entry name" value="UBC_2"/>
    <property type="match status" value="1"/>
</dbReference>
<feature type="domain" description="UBC core" evidence="1">
    <location>
        <begin position="1"/>
        <end position="151"/>
    </location>
</feature>
<dbReference type="Proteomes" id="UP001218218">
    <property type="component" value="Unassembled WGS sequence"/>
</dbReference>
<gene>
    <name evidence="2" type="ORF">DFH08DRAFT_952458</name>
</gene>
<name>A0AAD7AHY7_9AGAR</name>
<accession>A0AAD7AHY7</accession>
<organism evidence="2 3">
    <name type="scientific">Mycena albidolilacea</name>
    <dbReference type="NCBI Taxonomy" id="1033008"/>
    <lineage>
        <taxon>Eukaryota</taxon>
        <taxon>Fungi</taxon>
        <taxon>Dikarya</taxon>
        <taxon>Basidiomycota</taxon>
        <taxon>Agaricomycotina</taxon>
        <taxon>Agaricomycetes</taxon>
        <taxon>Agaricomycetidae</taxon>
        <taxon>Agaricales</taxon>
        <taxon>Marasmiineae</taxon>
        <taxon>Mycenaceae</taxon>
        <taxon>Mycena</taxon>
    </lineage>
</organism>
<comment type="caution">
    <text evidence="2">The sequence shown here is derived from an EMBL/GenBank/DDBJ whole genome shotgun (WGS) entry which is preliminary data.</text>
</comment>
<dbReference type="Gene3D" id="3.10.110.10">
    <property type="entry name" value="Ubiquitin Conjugating Enzyme"/>
    <property type="match status" value="1"/>
</dbReference>
<dbReference type="EMBL" id="JARIHO010000006">
    <property type="protein sequence ID" value="KAJ7359303.1"/>
    <property type="molecule type" value="Genomic_DNA"/>
</dbReference>
<keyword evidence="3" id="KW-1185">Reference proteome</keyword>
<dbReference type="AlphaFoldDB" id="A0AAD7AHY7"/>
<proteinExistence type="predicted"/>
<dbReference type="SUPFAM" id="SSF54495">
    <property type="entry name" value="UBC-like"/>
    <property type="match status" value="1"/>
</dbReference>